<dbReference type="GeneID" id="89972981"/>
<sequence length="379" mass="39364">MVGRDLTRLPRRGMIEADRAKIVPYGPNGTCPAAQTTTFEVRPLYFSDFIPTNTIIDPFRDGHQVTVTNAPTVVVILSYITTTITPTNSPVNPTPRPTIISSAASSGPNNHSPSTFSPLSTTLPVSSSSSVSEKYSSAPQPDSDQNPPVLSGLVGGASSTSRNLETTSFTPTPGISLLGTPASTNAEIPSSQITLASSLDSELSTSVPTQITLPPLTIGAGIPAGFVTSLPSSSPILLALDDLQIDRQPHWAHFKRQNTMPDQAPAVTSASTISVVNLATATSPGTATTSVSNGEYTLPPDNCDDATPFILSDGLLLHNGAPVGKFFGATTALLGTLDDDAPPDQGATDSLRQPFAHVVGNPSVENNAIKTNHVNSNSD</sequence>
<keyword evidence="3" id="KW-1185">Reference proteome</keyword>
<evidence type="ECO:0000256" key="1">
    <source>
        <dbReference type="SAM" id="MobiDB-lite"/>
    </source>
</evidence>
<dbReference type="EMBL" id="JAVRRD010000002">
    <property type="protein sequence ID" value="KAK5062729.1"/>
    <property type="molecule type" value="Genomic_DNA"/>
</dbReference>
<feature type="region of interest" description="Disordered" evidence="1">
    <location>
        <begin position="85"/>
        <end position="183"/>
    </location>
</feature>
<comment type="caution">
    <text evidence="2">The sequence shown here is derived from an EMBL/GenBank/DDBJ whole genome shotgun (WGS) entry which is preliminary data.</text>
</comment>
<protein>
    <submittedName>
        <fullName evidence="2">Uncharacterized protein</fullName>
    </submittedName>
</protein>
<feature type="compositionally biased region" description="Polar residues" evidence="1">
    <location>
        <begin position="99"/>
        <end position="111"/>
    </location>
</feature>
<organism evidence="2 3">
    <name type="scientific">Exophiala bonariae</name>
    <dbReference type="NCBI Taxonomy" id="1690606"/>
    <lineage>
        <taxon>Eukaryota</taxon>
        <taxon>Fungi</taxon>
        <taxon>Dikarya</taxon>
        <taxon>Ascomycota</taxon>
        <taxon>Pezizomycotina</taxon>
        <taxon>Eurotiomycetes</taxon>
        <taxon>Chaetothyriomycetidae</taxon>
        <taxon>Chaetothyriales</taxon>
        <taxon>Herpotrichiellaceae</taxon>
        <taxon>Exophiala</taxon>
    </lineage>
</organism>
<gene>
    <name evidence="2" type="ORF">LTR84_004803</name>
</gene>
<dbReference type="AlphaFoldDB" id="A0AAV9NQP3"/>
<dbReference type="RefSeq" id="XP_064711001.1">
    <property type="nucleotide sequence ID" value="XM_064848377.1"/>
</dbReference>
<feature type="compositionally biased region" description="Low complexity" evidence="1">
    <location>
        <begin position="112"/>
        <end position="132"/>
    </location>
</feature>
<evidence type="ECO:0000313" key="2">
    <source>
        <dbReference type="EMBL" id="KAK5062729.1"/>
    </source>
</evidence>
<feature type="compositionally biased region" description="Polar residues" evidence="1">
    <location>
        <begin position="133"/>
        <end position="148"/>
    </location>
</feature>
<dbReference type="Proteomes" id="UP001358417">
    <property type="component" value="Unassembled WGS sequence"/>
</dbReference>
<accession>A0AAV9NQP3</accession>
<feature type="compositionally biased region" description="Polar residues" evidence="1">
    <location>
        <begin position="157"/>
        <end position="173"/>
    </location>
</feature>
<name>A0AAV9NQP3_9EURO</name>
<proteinExistence type="predicted"/>
<reference evidence="2 3" key="1">
    <citation type="submission" date="2023-08" db="EMBL/GenBank/DDBJ databases">
        <title>Black Yeasts Isolated from many extreme environments.</title>
        <authorList>
            <person name="Coleine C."/>
            <person name="Stajich J.E."/>
            <person name="Selbmann L."/>
        </authorList>
    </citation>
    <scope>NUCLEOTIDE SEQUENCE [LARGE SCALE GENOMIC DNA]</scope>
    <source>
        <strain evidence="2 3">CCFEE 5792</strain>
    </source>
</reference>
<evidence type="ECO:0000313" key="3">
    <source>
        <dbReference type="Proteomes" id="UP001358417"/>
    </source>
</evidence>